<evidence type="ECO:0000256" key="1">
    <source>
        <dbReference type="SAM" id="MobiDB-lite"/>
    </source>
</evidence>
<reference evidence="4" key="1">
    <citation type="journal article" date="2016" name="Genome Announc.">
        <title>Draft Genome Sequences of Five Rapidly Growing Mycobacterium Species, M. thermoresistibile, M. fortuitum subsp. acetamidolyticum, M. canariasense, M. brisbanense, and M. novocastrense.</title>
        <authorList>
            <person name="Katahira K."/>
            <person name="Ogura Y."/>
            <person name="Gotoh Y."/>
            <person name="Hayashi T."/>
        </authorList>
    </citation>
    <scope>NUCLEOTIDE SEQUENCE [LARGE SCALE GENOMIC DNA]</scope>
    <source>
        <strain evidence="4">JCM15298</strain>
    </source>
</reference>
<proteinExistence type="predicted"/>
<evidence type="ECO:0000313" key="4">
    <source>
        <dbReference type="Proteomes" id="UP000069443"/>
    </source>
</evidence>
<organism evidence="3 4">
    <name type="scientific">Mycolicibacterium canariasense</name>
    <name type="common">Mycobacterium canariasense</name>
    <dbReference type="NCBI Taxonomy" id="228230"/>
    <lineage>
        <taxon>Bacteria</taxon>
        <taxon>Bacillati</taxon>
        <taxon>Actinomycetota</taxon>
        <taxon>Actinomycetes</taxon>
        <taxon>Mycobacteriales</taxon>
        <taxon>Mycobacteriaceae</taxon>
        <taxon>Mycolicibacterium</taxon>
    </lineage>
</organism>
<feature type="compositionally biased region" description="Pro residues" evidence="1">
    <location>
        <begin position="676"/>
        <end position="686"/>
    </location>
</feature>
<evidence type="ECO:0000313" key="3">
    <source>
        <dbReference type="EMBL" id="GAS96781.1"/>
    </source>
</evidence>
<dbReference type="RefSeq" id="WP_230021196.1">
    <property type="nucleotide sequence ID" value="NZ_BCSY01000058.1"/>
</dbReference>
<sequence length="729" mass="76770">MALRRRPGRVEESDAVGSVPQRTTRTAEPARELLTLTPRTGLMASAASTAAVLGTAGMHPGIGAAAAAAIVAAIGGKVRGRTVGQWTAMRLSQRRLPDQAALFSRDGVGVVFDGRTATALVEITPRPWQVTDVSATGVSKAPMISADVLRRQLRQFDIGLSRIDVICVGYKFADRDTAAGVLDTLIGPVSVPLGGTTVIAVSLDLDADILGPAYSRARRASLPDGLCQTLTIASTRVCHSLAEQGFGGRLMSAQQVRDFHDTVLAQVSRPLAEPKWRNCGPTSGVHTRTFVPARGHWNAESAGSWNHLQAHRQYTTLTLTPQGSGLAKAQPLVSYLVRGGDALSKAESYGLRVAGGQQVPGVSRALPCATQTPLRSTGVLIDDHRLLGFGIPAGGAGLFVGTRADKTRVFVAVSPADEPLWLAGPTLFALQMVGRLSTQEHRIAVMIDDPQWQRMVTHRATSTLSFGDVETAPADVVVCTPEWWERHRSLAAGKAVLLVTAGAAGRGATNSLTVDTSAGRSEVIVTADAQTSRVLWELTPIERRTLIGEDVNADGTVAAPIEGVDLRLGEVVALPGRAAGAPKVRLAPAPAVATPGLATPDTTAAPAAVPRRPAVAQVTPLRPPTANPQLPPMDPVPPTRPGPGPRRSGPASSPVAPLQVPQRGRQANLPPRAVLGPPPEPQPQPPRRQKSRPDRPPAAPPQPLPQVEIPSEDVTPPGRHHRRDDGNRR</sequence>
<comment type="caution">
    <text evidence="3">The sequence shown here is derived from an EMBL/GenBank/DDBJ whole genome shotgun (WGS) entry which is preliminary data.</text>
</comment>
<gene>
    <name evidence="3" type="ORF">RMCC_3747</name>
</gene>
<feature type="compositionally biased region" description="Low complexity" evidence="1">
    <location>
        <begin position="593"/>
        <end position="620"/>
    </location>
</feature>
<dbReference type="EMBL" id="BCSY01000058">
    <property type="protein sequence ID" value="GAS96781.1"/>
    <property type="molecule type" value="Genomic_DNA"/>
</dbReference>
<dbReference type="InterPro" id="IPR050051">
    <property type="entry name" value="EccE_dom"/>
</dbReference>
<protein>
    <submittedName>
        <fullName evidence="3">Type VII secretion protein EccE</fullName>
    </submittedName>
</protein>
<dbReference type="AlphaFoldDB" id="A0A100WEV8"/>
<keyword evidence="4" id="KW-1185">Reference proteome</keyword>
<dbReference type="Pfam" id="PF11203">
    <property type="entry name" value="EccE"/>
    <property type="match status" value="1"/>
</dbReference>
<reference evidence="4" key="2">
    <citation type="submission" date="2016-02" db="EMBL/GenBank/DDBJ databases">
        <title>Draft genome sequence of five rapidly growing Mycobacterium species.</title>
        <authorList>
            <person name="Katahira K."/>
            <person name="Gotou Y."/>
            <person name="Iida K."/>
            <person name="Ogura Y."/>
            <person name="Hayashi T."/>
        </authorList>
    </citation>
    <scope>NUCLEOTIDE SEQUENCE [LARGE SCALE GENOMIC DNA]</scope>
    <source>
        <strain evidence="4">JCM15298</strain>
    </source>
</reference>
<name>A0A100WEV8_MYCCR</name>
<evidence type="ECO:0000259" key="2">
    <source>
        <dbReference type="Pfam" id="PF11203"/>
    </source>
</evidence>
<dbReference type="Proteomes" id="UP000069443">
    <property type="component" value="Unassembled WGS sequence"/>
</dbReference>
<feature type="region of interest" description="Disordered" evidence="1">
    <location>
        <begin position="1"/>
        <end position="28"/>
    </location>
</feature>
<feature type="compositionally biased region" description="Pro residues" evidence="1">
    <location>
        <begin position="621"/>
        <end position="644"/>
    </location>
</feature>
<feature type="region of interest" description="Disordered" evidence="1">
    <location>
        <begin position="592"/>
        <end position="729"/>
    </location>
</feature>
<feature type="compositionally biased region" description="Low complexity" evidence="1">
    <location>
        <begin position="645"/>
        <end position="657"/>
    </location>
</feature>
<accession>A0A100WEV8</accession>
<dbReference type="STRING" id="228230.RMCC_3747"/>
<feature type="domain" description="Type VII secretion system protein EccE" evidence="2">
    <location>
        <begin position="214"/>
        <end position="287"/>
    </location>
</feature>